<evidence type="ECO:0000259" key="6">
    <source>
        <dbReference type="PROSITE" id="PS50262"/>
    </source>
</evidence>
<dbReference type="GO" id="GO:0004930">
    <property type="term" value="F:G protein-coupled receptor activity"/>
    <property type="evidence" value="ECO:0007669"/>
    <property type="project" value="InterPro"/>
</dbReference>
<dbReference type="Gene3D" id="1.20.1070.10">
    <property type="entry name" value="Rhodopsin 7-helix transmembrane proteins"/>
    <property type="match status" value="1"/>
</dbReference>
<dbReference type="SUPFAM" id="SSF81321">
    <property type="entry name" value="Family A G protein-coupled receptor-like"/>
    <property type="match status" value="1"/>
</dbReference>
<keyword evidence="2 5" id="KW-0812">Transmembrane</keyword>
<comment type="subcellular location">
    <subcellularLocation>
        <location evidence="1">Membrane</location>
        <topology evidence="1">Multi-pass membrane protein</topology>
    </subcellularLocation>
</comment>
<evidence type="ECO:0000256" key="5">
    <source>
        <dbReference type="SAM" id="Phobius"/>
    </source>
</evidence>
<proteinExistence type="predicted"/>
<dbReference type="PANTHER" id="PTHR23112">
    <property type="entry name" value="G PROTEIN-COUPLED RECEPTOR 157-RELATED"/>
    <property type="match status" value="1"/>
</dbReference>
<evidence type="ECO:0000256" key="1">
    <source>
        <dbReference type="ARBA" id="ARBA00004141"/>
    </source>
</evidence>
<keyword evidence="3 5" id="KW-1133">Transmembrane helix</keyword>
<organism evidence="7">
    <name type="scientific">Arion vulgaris</name>
    <dbReference type="NCBI Taxonomy" id="1028688"/>
    <lineage>
        <taxon>Eukaryota</taxon>
        <taxon>Metazoa</taxon>
        <taxon>Spiralia</taxon>
        <taxon>Lophotrochozoa</taxon>
        <taxon>Mollusca</taxon>
        <taxon>Gastropoda</taxon>
        <taxon>Heterobranchia</taxon>
        <taxon>Euthyneura</taxon>
        <taxon>Panpulmonata</taxon>
        <taxon>Eupulmonata</taxon>
        <taxon>Stylommatophora</taxon>
        <taxon>Helicina</taxon>
        <taxon>Arionoidea</taxon>
        <taxon>Arionidae</taxon>
        <taxon>Arion</taxon>
    </lineage>
</organism>
<name>A0A0B6ZZ10_9EUPU</name>
<dbReference type="InterPro" id="IPR000276">
    <property type="entry name" value="GPCR_Rhodpsn"/>
</dbReference>
<accession>A0A0B6ZZ10</accession>
<evidence type="ECO:0000256" key="3">
    <source>
        <dbReference type="ARBA" id="ARBA00022989"/>
    </source>
</evidence>
<sequence length="151" mass="17464">MKKVAGQRMNMVIYVMVKLVFMVPLVLVVLINMILYMLIWQTYKKVVVTRGLLSCHQKQEEEILRRKTCLYQTVFFVCWLPSIVLGCASFSDDYTTSKFYPGFILQVFLGPLQGVLNSIVYGWQRRSFRRALTETSSLLSSNRTSIMSISL</sequence>
<dbReference type="GO" id="GO:0007189">
    <property type="term" value="P:adenylate cyclase-activating G protein-coupled receptor signaling pathway"/>
    <property type="evidence" value="ECO:0007669"/>
    <property type="project" value="TreeGrafter"/>
</dbReference>
<dbReference type="EMBL" id="HACG01026191">
    <property type="protein sequence ID" value="CEK73056.1"/>
    <property type="molecule type" value="Transcribed_RNA"/>
</dbReference>
<protein>
    <recommendedName>
        <fullName evidence="6">G-protein coupled receptors family 1 profile domain-containing protein</fullName>
    </recommendedName>
</protein>
<dbReference type="InterPro" id="IPR017452">
    <property type="entry name" value="GPCR_Rhodpsn_7TM"/>
</dbReference>
<keyword evidence="4 5" id="KW-0472">Membrane</keyword>
<dbReference type="PANTHER" id="PTHR23112:SF36">
    <property type="entry name" value="SI:DKEY-30C15.2 PROTEIN"/>
    <property type="match status" value="1"/>
</dbReference>
<dbReference type="PRINTS" id="PR00237">
    <property type="entry name" value="GPCRRHODOPSN"/>
</dbReference>
<feature type="domain" description="G-protein coupled receptors family 1 profile" evidence="6">
    <location>
        <begin position="1"/>
        <end position="121"/>
    </location>
</feature>
<evidence type="ECO:0000256" key="4">
    <source>
        <dbReference type="ARBA" id="ARBA00023136"/>
    </source>
</evidence>
<dbReference type="GO" id="GO:0005886">
    <property type="term" value="C:plasma membrane"/>
    <property type="evidence" value="ECO:0007669"/>
    <property type="project" value="TreeGrafter"/>
</dbReference>
<reference evidence="7" key="1">
    <citation type="submission" date="2014-12" db="EMBL/GenBank/DDBJ databases">
        <title>Insight into the proteome of Arion vulgaris.</title>
        <authorList>
            <person name="Aradska J."/>
            <person name="Bulat T."/>
            <person name="Smidak R."/>
            <person name="Sarate P."/>
            <person name="Gangsoo J."/>
            <person name="Sialana F."/>
            <person name="Bilban M."/>
            <person name="Lubec G."/>
        </authorList>
    </citation>
    <scope>NUCLEOTIDE SEQUENCE</scope>
    <source>
        <tissue evidence="7">Skin</tissue>
    </source>
</reference>
<feature type="transmembrane region" description="Helical" evidence="5">
    <location>
        <begin position="12"/>
        <end position="40"/>
    </location>
</feature>
<evidence type="ECO:0000313" key="7">
    <source>
        <dbReference type="EMBL" id="CEK73056.1"/>
    </source>
</evidence>
<dbReference type="AlphaFoldDB" id="A0A0B6ZZ10"/>
<evidence type="ECO:0000256" key="2">
    <source>
        <dbReference type="ARBA" id="ARBA00022692"/>
    </source>
</evidence>
<dbReference type="PROSITE" id="PS50262">
    <property type="entry name" value="G_PROTEIN_RECEP_F1_2"/>
    <property type="match status" value="1"/>
</dbReference>
<gene>
    <name evidence="7" type="primary">ORF85121</name>
</gene>
<feature type="transmembrane region" description="Helical" evidence="5">
    <location>
        <begin position="103"/>
        <end position="123"/>
    </location>
</feature>